<keyword evidence="8 12" id="KW-0238">DNA-binding</keyword>
<comment type="function">
    <text evidence="12">The main replicative DNA helicase, it participates in initiation and elongation during chromosome replication. Travels ahead of the DNA replisome, separating dsDNA into templates for DNA synthesis. A processive ATP-dependent 5'-3' DNA helicase it has DNA-dependent ATPase activity.</text>
</comment>
<dbReference type="InterPro" id="IPR036185">
    <property type="entry name" value="DNA_heli_DnaB-like_N_sf"/>
</dbReference>
<evidence type="ECO:0000256" key="9">
    <source>
        <dbReference type="ARBA" id="ARBA00023235"/>
    </source>
</evidence>
<dbReference type="Pfam" id="PF03796">
    <property type="entry name" value="DnaB_C"/>
    <property type="match status" value="1"/>
</dbReference>
<dbReference type="GO" id="GO:0005524">
    <property type="term" value="F:ATP binding"/>
    <property type="evidence" value="ECO:0007669"/>
    <property type="project" value="UniProtKB-UniRule"/>
</dbReference>
<dbReference type="GO" id="GO:0043139">
    <property type="term" value="F:5'-3' DNA helicase activity"/>
    <property type="evidence" value="ECO:0007669"/>
    <property type="project" value="UniProtKB-EC"/>
</dbReference>
<dbReference type="GO" id="GO:0005829">
    <property type="term" value="C:cytosol"/>
    <property type="evidence" value="ECO:0007669"/>
    <property type="project" value="TreeGrafter"/>
</dbReference>
<accession>A0A9X2CV29</accession>
<dbReference type="GO" id="GO:0003677">
    <property type="term" value="F:DNA binding"/>
    <property type="evidence" value="ECO:0007669"/>
    <property type="project" value="UniProtKB-UniRule"/>
</dbReference>
<dbReference type="Gene3D" id="1.10.860.10">
    <property type="entry name" value="DNAb Helicase, Chain A"/>
    <property type="match status" value="1"/>
</dbReference>
<keyword evidence="2 12" id="KW-0639">Primosome</keyword>
<dbReference type="PROSITE" id="PS51199">
    <property type="entry name" value="SF4_HELICASE"/>
    <property type="match status" value="1"/>
</dbReference>
<proteinExistence type="inferred from homology"/>
<dbReference type="PANTHER" id="PTHR30153:SF2">
    <property type="entry name" value="REPLICATIVE DNA HELICASE"/>
    <property type="match status" value="1"/>
</dbReference>
<keyword evidence="15" id="KW-1185">Reference proteome</keyword>
<gene>
    <name evidence="14" type="primary">dnaB</name>
    <name evidence="14" type="ORF">MF646_16955</name>
</gene>
<protein>
    <recommendedName>
        <fullName evidence="11 12">Replicative DNA helicase</fullName>
        <ecNumber evidence="11 12">5.6.2.3</ecNumber>
    </recommendedName>
</protein>
<evidence type="ECO:0000256" key="3">
    <source>
        <dbReference type="ARBA" id="ARBA00022705"/>
    </source>
</evidence>
<keyword evidence="5 12" id="KW-0378">Hydrolase</keyword>
<evidence type="ECO:0000256" key="5">
    <source>
        <dbReference type="ARBA" id="ARBA00022801"/>
    </source>
</evidence>
<dbReference type="NCBIfam" id="TIGR00665">
    <property type="entry name" value="DnaB"/>
    <property type="match status" value="1"/>
</dbReference>
<keyword evidence="4 12" id="KW-0547">Nucleotide-binding</keyword>
<name>A0A9X2CV29_9BACI</name>
<dbReference type="EC" id="5.6.2.3" evidence="11 12"/>
<evidence type="ECO:0000256" key="6">
    <source>
        <dbReference type="ARBA" id="ARBA00022806"/>
    </source>
</evidence>
<dbReference type="GO" id="GO:1990077">
    <property type="term" value="C:primosome complex"/>
    <property type="evidence" value="ECO:0007669"/>
    <property type="project" value="UniProtKB-UniRule"/>
</dbReference>
<keyword evidence="3 12" id="KW-0235">DNA replication</keyword>
<evidence type="ECO:0000256" key="12">
    <source>
        <dbReference type="RuleBase" id="RU362085"/>
    </source>
</evidence>
<comment type="catalytic activity">
    <reaction evidence="10 12">
        <text>ATP + H2O = ADP + phosphate + H(+)</text>
        <dbReference type="Rhea" id="RHEA:13065"/>
        <dbReference type="ChEBI" id="CHEBI:15377"/>
        <dbReference type="ChEBI" id="CHEBI:15378"/>
        <dbReference type="ChEBI" id="CHEBI:30616"/>
        <dbReference type="ChEBI" id="CHEBI:43474"/>
        <dbReference type="ChEBI" id="CHEBI:456216"/>
        <dbReference type="EC" id="5.6.2.3"/>
    </reaction>
</comment>
<keyword evidence="6 12" id="KW-0347">Helicase</keyword>
<organism evidence="14 15">
    <name type="scientific">Halalkalibacter alkaliphilus</name>
    <dbReference type="NCBI Taxonomy" id="2917993"/>
    <lineage>
        <taxon>Bacteria</taxon>
        <taxon>Bacillati</taxon>
        <taxon>Bacillota</taxon>
        <taxon>Bacilli</taxon>
        <taxon>Bacillales</taxon>
        <taxon>Bacillaceae</taxon>
        <taxon>Halalkalibacter</taxon>
    </lineage>
</organism>
<dbReference type="InterPro" id="IPR007694">
    <property type="entry name" value="DNA_helicase_DnaB-like_C"/>
</dbReference>
<dbReference type="InterPro" id="IPR007693">
    <property type="entry name" value="DNA_helicase_DnaB-like_N"/>
</dbReference>
<comment type="similarity">
    <text evidence="1 12">Belongs to the helicase family. DnaB subfamily.</text>
</comment>
<dbReference type="CDD" id="cd00984">
    <property type="entry name" value="DnaB_C"/>
    <property type="match status" value="1"/>
</dbReference>
<evidence type="ECO:0000313" key="14">
    <source>
        <dbReference type="EMBL" id="MCL7748812.1"/>
    </source>
</evidence>
<evidence type="ECO:0000256" key="10">
    <source>
        <dbReference type="ARBA" id="ARBA00048954"/>
    </source>
</evidence>
<evidence type="ECO:0000256" key="2">
    <source>
        <dbReference type="ARBA" id="ARBA00022515"/>
    </source>
</evidence>
<reference evidence="14" key="1">
    <citation type="submission" date="2022-02" db="EMBL/GenBank/DDBJ databases">
        <title>Halalkalibacter sp. nov. isolated from Lonar Lake, India.</title>
        <authorList>
            <person name="Joshi A."/>
            <person name="Thite S."/>
            <person name="Lodha T."/>
        </authorList>
    </citation>
    <scope>NUCLEOTIDE SEQUENCE</scope>
    <source>
        <strain evidence="14">MEB205</strain>
    </source>
</reference>
<dbReference type="AlphaFoldDB" id="A0A9X2CV29"/>
<evidence type="ECO:0000256" key="11">
    <source>
        <dbReference type="NCBIfam" id="TIGR00665"/>
    </source>
</evidence>
<evidence type="ECO:0000256" key="1">
    <source>
        <dbReference type="ARBA" id="ARBA00008428"/>
    </source>
</evidence>
<dbReference type="PANTHER" id="PTHR30153">
    <property type="entry name" value="REPLICATIVE DNA HELICASE DNAB"/>
    <property type="match status" value="1"/>
</dbReference>
<dbReference type="Gene3D" id="3.40.50.300">
    <property type="entry name" value="P-loop containing nucleotide triphosphate hydrolases"/>
    <property type="match status" value="1"/>
</dbReference>
<evidence type="ECO:0000256" key="7">
    <source>
        <dbReference type="ARBA" id="ARBA00022840"/>
    </source>
</evidence>
<dbReference type="EMBL" id="JAKRYL010000019">
    <property type="protein sequence ID" value="MCL7748812.1"/>
    <property type="molecule type" value="Genomic_DNA"/>
</dbReference>
<dbReference type="InterPro" id="IPR007692">
    <property type="entry name" value="DNA_helicase_DnaB"/>
</dbReference>
<evidence type="ECO:0000256" key="4">
    <source>
        <dbReference type="ARBA" id="ARBA00022741"/>
    </source>
</evidence>
<dbReference type="RefSeq" id="WP_250097700.1">
    <property type="nucleotide sequence ID" value="NZ_JAKRYL010000019.1"/>
</dbReference>
<evidence type="ECO:0000259" key="13">
    <source>
        <dbReference type="PROSITE" id="PS51199"/>
    </source>
</evidence>
<comment type="caution">
    <text evidence="14">The sequence shown here is derived from an EMBL/GenBank/DDBJ whole genome shotgun (WGS) entry which is preliminary data.</text>
</comment>
<evidence type="ECO:0000256" key="8">
    <source>
        <dbReference type="ARBA" id="ARBA00023125"/>
    </source>
</evidence>
<dbReference type="GO" id="GO:0016787">
    <property type="term" value="F:hydrolase activity"/>
    <property type="evidence" value="ECO:0007669"/>
    <property type="project" value="UniProtKB-KW"/>
</dbReference>
<dbReference type="GO" id="GO:0006269">
    <property type="term" value="P:DNA replication, synthesis of primer"/>
    <property type="evidence" value="ECO:0007669"/>
    <property type="project" value="UniProtKB-UniRule"/>
</dbReference>
<keyword evidence="9" id="KW-0413">Isomerase</keyword>
<dbReference type="SUPFAM" id="SSF48024">
    <property type="entry name" value="N-terminal domain of DnaB helicase"/>
    <property type="match status" value="1"/>
</dbReference>
<sequence>MNEHASVAEQAVIGAILLDPELIKECSLQEEHFYEARHKIIFQAMRALERSETPPDIVAVVTMLRDVLESIGGVAYLSDLVNAVATTSNFKHYEELILEHVRKRSATKLTEQFHHEANDETIDTLITELQQIQELTIKKQHRTKIEILADVVETLHEPSEDLRGRPSGIIDLDKMTGGWQKQDLIIVAARPSVGKTAFALHMGAVNCRRGGVTTFFSLEMADRQLAIRWINAEGRIDGMKWKNPTRFFSASDYRQAVNAIGTIEKWDMEIIDNPSIKVSEIRSKLNEIKRRYPNRDHLVIIDYLQLIQPSSKRGENRQQEVSSISRSLKAMARELDVPIIALSQLSRKVESRQEKRPMMSDIRESGSIEQDADIVAFLYRDDYYDNETDGRNKIEIIIAKQRNGPVGTVEALFEKEYGRFVNLAKSNANKEAGKWEKSSN</sequence>
<feature type="domain" description="SF4 helicase" evidence="13">
    <location>
        <begin position="158"/>
        <end position="427"/>
    </location>
</feature>
<dbReference type="Pfam" id="PF00772">
    <property type="entry name" value="DnaB"/>
    <property type="match status" value="1"/>
</dbReference>
<dbReference type="Proteomes" id="UP001139150">
    <property type="component" value="Unassembled WGS sequence"/>
</dbReference>
<dbReference type="FunFam" id="3.40.50.300:FF:000351">
    <property type="entry name" value="Replicative DNA helicase"/>
    <property type="match status" value="1"/>
</dbReference>
<dbReference type="InterPro" id="IPR027417">
    <property type="entry name" value="P-loop_NTPase"/>
</dbReference>
<keyword evidence="7 12" id="KW-0067">ATP-binding</keyword>
<dbReference type="SUPFAM" id="SSF52540">
    <property type="entry name" value="P-loop containing nucleoside triphosphate hydrolases"/>
    <property type="match status" value="1"/>
</dbReference>
<dbReference type="InterPro" id="IPR016136">
    <property type="entry name" value="DNA_helicase_N/primase_C"/>
</dbReference>
<evidence type="ECO:0000313" key="15">
    <source>
        <dbReference type="Proteomes" id="UP001139150"/>
    </source>
</evidence>